<keyword evidence="5 7" id="KW-0378">Hydrolase</keyword>
<keyword evidence="4 7" id="KW-0547">Nucleotide-binding</keyword>
<comment type="caution">
    <text evidence="9">The sequence shown here is derived from an EMBL/GenBank/DDBJ whole genome shotgun (WGS) entry which is preliminary data.</text>
</comment>
<comment type="similarity">
    <text evidence="1 7">Belongs to the GPN-loop GTPase family.</text>
</comment>
<keyword evidence="2 7" id="KW-0963">Cytoplasm</keyword>
<accession>A0A9W8H7H8</accession>
<evidence type="ECO:0000256" key="3">
    <source>
        <dbReference type="ARBA" id="ARBA00022553"/>
    </source>
</evidence>
<proteinExistence type="inferred from homology"/>
<evidence type="ECO:0000256" key="2">
    <source>
        <dbReference type="ARBA" id="ARBA00022490"/>
    </source>
</evidence>
<dbReference type="Proteomes" id="UP001140217">
    <property type="component" value="Unassembled WGS sequence"/>
</dbReference>
<keyword evidence="3" id="KW-0597">Phosphoprotein</keyword>
<evidence type="ECO:0000256" key="8">
    <source>
        <dbReference type="SAM" id="MobiDB-lite"/>
    </source>
</evidence>
<keyword evidence="10" id="KW-1185">Reference proteome</keyword>
<dbReference type="CDD" id="cd17870">
    <property type="entry name" value="GPN1"/>
    <property type="match status" value="1"/>
</dbReference>
<dbReference type="InterPro" id="IPR004130">
    <property type="entry name" value="Gpn"/>
</dbReference>
<organism evidence="9 10">
    <name type="scientific">Coemansia javaensis</name>
    <dbReference type="NCBI Taxonomy" id="2761396"/>
    <lineage>
        <taxon>Eukaryota</taxon>
        <taxon>Fungi</taxon>
        <taxon>Fungi incertae sedis</taxon>
        <taxon>Zoopagomycota</taxon>
        <taxon>Kickxellomycotina</taxon>
        <taxon>Kickxellomycetes</taxon>
        <taxon>Kickxellales</taxon>
        <taxon>Kickxellaceae</taxon>
        <taxon>Coemansia</taxon>
    </lineage>
</organism>
<dbReference type="PRINTS" id="PR00449">
    <property type="entry name" value="RASTRNSFRMNG"/>
</dbReference>
<keyword evidence="6 7" id="KW-0342">GTP-binding</keyword>
<sequence length="329" mass="36552">MDASIAAEKPAAEKPPAAKAKAEAENPPTQTQRPEPVNLIMIGMAGSGKTTLMQRMNAYLHERNDAPYVVNLDPAVAKLPFQANIDIRDTVDYKQVMSEYSLGPNGGILTSLNLFATKLDQVMEIVEKRAQSKRYFLYDTPGQIEIFTWSASGTIITNTLAASHPTVVVYVVDTPRSASPATFMSNMMYACSILYKTQLPFLVAFNKTDVVDDAFAREWMADFEAFQRALAAEEDETFMNSLMHSMCLVLDEFYTHLRAVGVSAMTGQGIPDLFAKIDDAVAEYHAEFRPALERQAQQKRDAERAQKADQLRRLMKDLSTTDGKEVDLG</sequence>
<gene>
    <name evidence="9" type="primary">GPN1</name>
    <name evidence="9" type="ORF">H4R18_004951</name>
</gene>
<name>A0A9W8H7H8_9FUNG</name>
<protein>
    <recommendedName>
        <fullName evidence="7">GPN-loop GTPase</fullName>
        <ecNumber evidence="7">3.6.5.-</ecNumber>
    </recommendedName>
</protein>
<evidence type="ECO:0000256" key="7">
    <source>
        <dbReference type="RuleBase" id="RU365059"/>
    </source>
</evidence>
<dbReference type="InterPro" id="IPR030230">
    <property type="entry name" value="Gpn1/Npa3/XAB1"/>
</dbReference>
<dbReference type="SUPFAM" id="SSF52540">
    <property type="entry name" value="P-loop containing nucleoside triphosphate hydrolases"/>
    <property type="match status" value="1"/>
</dbReference>
<dbReference type="Pfam" id="PF03029">
    <property type="entry name" value="ATP_bind_1"/>
    <property type="match status" value="1"/>
</dbReference>
<reference evidence="9" key="1">
    <citation type="submission" date="2022-07" db="EMBL/GenBank/DDBJ databases">
        <title>Phylogenomic reconstructions and comparative analyses of Kickxellomycotina fungi.</title>
        <authorList>
            <person name="Reynolds N.K."/>
            <person name="Stajich J.E."/>
            <person name="Barry K."/>
            <person name="Grigoriev I.V."/>
            <person name="Crous P."/>
            <person name="Smith M.E."/>
        </authorList>
    </citation>
    <scope>NUCLEOTIDE SEQUENCE</scope>
    <source>
        <strain evidence="9">NBRC 105414</strain>
    </source>
</reference>
<feature type="region of interest" description="Disordered" evidence="8">
    <location>
        <begin position="295"/>
        <end position="329"/>
    </location>
</feature>
<dbReference type="Gene3D" id="3.40.50.300">
    <property type="entry name" value="P-loop containing nucleotide triphosphate hydrolases"/>
    <property type="match status" value="1"/>
</dbReference>
<dbReference type="GO" id="GO:0005737">
    <property type="term" value="C:cytoplasm"/>
    <property type="evidence" value="ECO:0007669"/>
    <property type="project" value="UniProtKB-SubCell"/>
</dbReference>
<evidence type="ECO:0000256" key="1">
    <source>
        <dbReference type="ARBA" id="ARBA00005290"/>
    </source>
</evidence>
<dbReference type="GO" id="GO:0005634">
    <property type="term" value="C:nucleus"/>
    <property type="evidence" value="ECO:0007669"/>
    <property type="project" value="UniProtKB-SubCell"/>
</dbReference>
<feature type="compositionally biased region" description="Low complexity" evidence="8">
    <location>
        <begin position="1"/>
        <end position="19"/>
    </location>
</feature>
<evidence type="ECO:0000256" key="4">
    <source>
        <dbReference type="ARBA" id="ARBA00022741"/>
    </source>
</evidence>
<evidence type="ECO:0000313" key="9">
    <source>
        <dbReference type="EMBL" id="KAJ2777799.1"/>
    </source>
</evidence>
<feature type="compositionally biased region" description="Basic and acidic residues" evidence="8">
    <location>
        <begin position="295"/>
        <end position="316"/>
    </location>
</feature>
<evidence type="ECO:0000256" key="6">
    <source>
        <dbReference type="ARBA" id="ARBA00023134"/>
    </source>
</evidence>
<dbReference type="FunFam" id="3.40.50.300:FF:000579">
    <property type="entry name" value="GPN-loop GTPase"/>
    <property type="match status" value="1"/>
</dbReference>
<dbReference type="PANTHER" id="PTHR21231">
    <property type="entry name" value="XPA-BINDING PROTEIN 1-RELATED"/>
    <property type="match status" value="1"/>
</dbReference>
<dbReference type="AlphaFoldDB" id="A0A9W8H7H8"/>
<dbReference type="GO" id="GO:0003924">
    <property type="term" value="F:GTPase activity"/>
    <property type="evidence" value="ECO:0007669"/>
    <property type="project" value="InterPro"/>
</dbReference>
<dbReference type="InterPro" id="IPR027417">
    <property type="entry name" value="P-loop_NTPase"/>
</dbReference>
<comment type="subunit">
    <text evidence="7">Binds to RNA polymerase II.</text>
</comment>
<dbReference type="GO" id="GO:0005525">
    <property type="term" value="F:GTP binding"/>
    <property type="evidence" value="ECO:0007669"/>
    <property type="project" value="UniProtKB-KW"/>
</dbReference>
<comment type="subcellular location">
    <subcellularLocation>
        <location evidence="7">Cytoplasm</location>
    </subcellularLocation>
    <subcellularLocation>
        <location evidence="7">Nucleus</location>
    </subcellularLocation>
</comment>
<evidence type="ECO:0000313" key="10">
    <source>
        <dbReference type="Proteomes" id="UP001140217"/>
    </source>
</evidence>
<dbReference type="EC" id="3.6.5.-" evidence="7"/>
<dbReference type="EMBL" id="JANBUL010000266">
    <property type="protein sequence ID" value="KAJ2777799.1"/>
    <property type="molecule type" value="Genomic_DNA"/>
</dbReference>
<dbReference type="OrthoDB" id="243313at2759"/>
<feature type="region of interest" description="Disordered" evidence="8">
    <location>
        <begin position="1"/>
        <end position="34"/>
    </location>
</feature>
<comment type="function">
    <text evidence="7">Small GTPase required for proper nuclear import of RNA polymerase II (RNAPII). May act at an RNAP assembly step prior to nuclear import.</text>
</comment>
<dbReference type="PANTHER" id="PTHR21231:SF8">
    <property type="entry name" value="GPN-LOOP GTPASE 1"/>
    <property type="match status" value="1"/>
</dbReference>
<evidence type="ECO:0000256" key="5">
    <source>
        <dbReference type="ARBA" id="ARBA00022801"/>
    </source>
</evidence>